<evidence type="ECO:0000313" key="1">
    <source>
        <dbReference type="EMBL" id="VAX22104.1"/>
    </source>
</evidence>
<protein>
    <recommendedName>
        <fullName evidence="2">Phasin domain-containing protein</fullName>
    </recommendedName>
</protein>
<gene>
    <name evidence="1" type="ORF">MNBD_NITROSPINAE02-701</name>
</gene>
<dbReference type="InterPro" id="IPR008769">
    <property type="entry name" value="PhaF_PhaI"/>
</dbReference>
<name>A0A3B1CDH1_9ZZZZ</name>
<evidence type="ECO:0008006" key="2">
    <source>
        <dbReference type="Google" id="ProtNLM"/>
    </source>
</evidence>
<proteinExistence type="predicted"/>
<dbReference type="AlphaFoldDB" id="A0A3B1CDH1"/>
<sequence length="101" mass="11437">MFETIRDAARMGLGAISLSKDNLKKLTDNLVEIGKVSREEGERLFKEFSESADDYKKNMTTQIEEVTEKVITEAGLARKSEVEELKARVAELESRLKEKEG</sequence>
<dbReference type="EMBL" id="UOGE01000072">
    <property type="protein sequence ID" value="VAX22104.1"/>
    <property type="molecule type" value="Genomic_DNA"/>
</dbReference>
<accession>A0A3B1CDH1</accession>
<organism evidence="1">
    <name type="scientific">hydrothermal vent metagenome</name>
    <dbReference type="NCBI Taxonomy" id="652676"/>
    <lineage>
        <taxon>unclassified sequences</taxon>
        <taxon>metagenomes</taxon>
        <taxon>ecological metagenomes</taxon>
    </lineage>
</organism>
<reference evidence="1" key="1">
    <citation type="submission" date="2018-06" db="EMBL/GenBank/DDBJ databases">
        <authorList>
            <person name="Zhirakovskaya E."/>
        </authorList>
    </citation>
    <scope>NUCLEOTIDE SEQUENCE</scope>
</reference>
<dbReference type="PANTHER" id="PTHR38664">
    <property type="entry name" value="SLR0058 PROTEIN"/>
    <property type="match status" value="1"/>
</dbReference>
<dbReference type="PANTHER" id="PTHR38664:SF1">
    <property type="entry name" value="SLR0058 PROTEIN"/>
    <property type="match status" value="1"/>
</dbReference>